<name>W2NHN7_PHYNI</name>
<reference evidence="1" key="1">
    <citation type="submission" date="2013-11" db="EMBL/GenBank/DDBJ databases">
        <title>The Genome Sequence of Phytophthora parasitica IAC_01/95.</title>
        <authorList>
            <consortium name="The Broad Institute Genomics Platform"/>
            <person name="Russ C."/>
            <person name="Tyler B."/>
            <person name="Panabieres F."/>
            <person name="Shan W."/>
            <person name="Tripathy S."/>
            <person name="Grunwald N."/>
            <person name="Machado M."/>
            <person name="Johnson C.S."/>
            <person name="Arredondo F."/>
            <person name="Hong C."/>
            <person name="Coffey M."/>
            <person name="Young S.K."/>
            <person name="Zeng Q."/>
            <person name="Gargeya S."/>
            <person name="Fitzgerald M."/>
            <person name="Abouelleil A."/>
            <person name="Alvarado L."/>
            <person name="Chapman S.B."/>
            <person name="Gainer-Dewar J."/>
            <person name="Goldberg J."/>
            <person name="Griggs A."/>
            <person name="Gujja S."/>
            <person name="Hansen M."/>
            <person name="Howarth C."/>
            <person name="Imamovic A."/>
            <person name="Ireland A."/>
            <person name="Larimer J."/>
            <person name="McCowan C."/>
            <person name="Murphy C."/>
            <person name="Pearson M."/>
            <person name="Poon T.W."/>
            <person name="Priest M."/>
            <person name="Roberts A."/>
            <person name="Saif S."/>
            <person name="Shea T."/>
            <person name="Sykes S."/>
            <person name="Wortman J."/>
            <person name="Nusbaum C."/>
            <person name="Birren B."/>
        </authorList>
    </citation>
    <scope>NUCLEOTIDE SEQUENCE [LARGE SCALE GENOMIC DNA]</scope>
    <source>
        <strain evidence="1">IAC_01/95</strain>
    </source>
</reference>
<dbReference type="EMBL" id="KI692479">
    <property type="protein sequence ID" value="ETM48162.1"/>
    <property type="molecule type" value="Genomic_DNA"/>
</dbReference>
<dbReference type="VEuPathDB" id="FungiDB:PPTG_22702"/>
<proteinExistence type="predicted"/>
<gene>
    <name evidence="1" type="ORF">L914_07262</name>
</gene>
<sequence>LLSKPTKSRQRRLKDDACCRCGQTTNRFSTGILPVLPPKLEYISHEALVKWIKHRRDNEAKLHNRCRVTGKEQDAVVEQIRDSFDADLLYVFCELQLNVDFADVTEGKLIAEIKHIVDSGKNKVLPEIKELFKSDLKINLTESDVNARVIDYFKCFKTIVADNGLAECFGGEHG</sequence>
<feature type="non-terminal residue" evidence="1">
    <location>
        <position position="1"/>
    </location>
</feature>
<dbReference type="Proteomes" id="UP000054532">
    <property type="component" value="Unassembled WGS sequence"/>
</dbReference>
<protein>
    <submittedName>
        <fullName evidence="1">Uncharacterized protein</fullName>
    </submittedName>
</protein>
<organism evidence="1">
    <name type="scientific">Phytophthora nicotianae</name>
    <name type="common">Potato buckeye rot agent</name>
    <name type="synonym">Phytophthora parasitica</name>
    <dbReference type="NCBI Taxonomy" id="4792"/>
    <lineage>
        <taxon>Eukaryota</taxon>
        <taxon>Sar</taxon>
        <taxon>Stramenopiles</taxon>
        <taxon>Oomycota</taxon>
        <taxon>Peronosporomycetes</taxon>
        <taxon>Peronosporales</taxon>
        <taxon>Peronosporaceae</taxon>
        <taxon>Phytophthora</taxon>
    </lineage>
</organism>
<dbReference type="AlphaFoldDB" id="W2NHN7"/>
<accession>W2NHN7</accession>
<evidence type="ECO:0000313" key="1">
    <source>
        <dbReference type="EMBL" id="ETM48162.1"/>
    </source>
</evidence>